<dbReference type="InterPro" id="IPR050445">
    <property type="entry name" value="Bact_polysacc_biosynth/exp"/>
</dbReference>
<gene>
    <name evidence="3" type="ORF">KRR39_07290</name>
</gene>
<dbReference type="KEGG" id="nps:KRR39_07290"/>
<evidence type="ECO:0000256" key="1">
    <source>
        <dbReference type="SAM" id="MobiDB-lite"/>
    </source>
</evidence>
<evidence type="ECO:0000256" key="2">
    <source>
        <dbReference type="SAM" id="Phobius"/>
    </source>
</evidence>
<feature type="region of interest" description="Disordered" evidence="1">
    <location>
        <begin position="189"/>
        <end position="231"/>
    </location>
</feature>
<keyword evidence="2" id="KW-1133">Transmembrane helix</keyword>
<keyword evidence="2" id="KW-0472">Membrane</keyword>
<dbReference type="Proteomes" id="UP000683575">
    <property type="component" value="Chromosome"/>
</dbReference>
<dbReference type="RefSeq" id="WP_216941394.1">
    <property type="nucleotide sequence ID" value="NZ_CP077062.1"/>
</dbReference>
<evidence type="ECO:0008006" key="5">
    <source>
        <dbReference type="Google" id="ProtNLM"/>
    </source>
</evidence>
<feature type="transmembrane region" description="Helical" evidence="2">
    <location>
        <begin position="15"/>
        <end position="35"/>
    </location>
</feature>
<protein>
    <recommendedName>
        <fullName evidence="5">Polysaccharide chain length determinant N-terminal domain-containing protein</fullName>
    </recommendedName>
</protein>
<accession>A0A975Y1I2</accession>
<reference evidence="3" key="1">
    <citation type="submission" date="2021-06" db="EMBL/GenBank/DDBJ databases">
        <title>Complete genome sequence of Nocardioides sp. G188.</title>
        <authorList>
            <person name="Im W.-T."/>
        </authorList>
    </citation>
    <scope>NUCLEOTIDE SEQUENCE</scope>
    <source>
        <strain evidence="3">G188</strain>
    </source>
</reference>
<dbReference type="PANTHER" id="PTHR32309:SF31">
    <property type="entry name" value="CAPSULAR EXOPOLYSACCHARIDE FAMILY"/>
    <property type="match status" value="1"/>
</dbReference>
<name>A0A975Y1I2_9ACTN</name>
<proteinExistence type="predicted"/>
<evidence type="ECO:0000313" key="3">
    <source>
        <dbReference type="EMBL" id="QWZ09548.1"/>
    </source>
</evidence>
<keyword evidence="2" id="KW-0812">Transmembrane</keyword>
<dbReference type="PANTHER" id="PTHR32309">
    <property type="entry name" value="TYROSINE-PROTEIN KINASE"/>
    <property type="match status" value="1"/>
</dbReference>
<sequence length="231" mass="24288">MELAPRSRGFLEAHVWIILFAMVVSVLAAVAIFTLRPTKYVASASVSVKPQVFNGVPTDANMSTEAAIAASGDVLLRAAHGLHEPVQVVQQGLSVANPVNTTVLEISFRAATPTAAFNGTDAVTRAYVDYRNSGGDARVADVITTPTMPTGPTAVNYTLVVAVAALCGLLIGIAASLVWDWALDARPGGRRAGGHSDSPPPREEPTDSWLKPRRQANATGRRDAHSPDIKG</sequence>
<feature type="compositionally biased region" description="Basic and acidic residues" evidence="1">
    <location>
        <begin position="220"/>
        <end position="231"/>
    </location>
</feature>
<organism evidence="3 4">
    <name type="scientific">Nocardioides panacis</name>
    <dbReference type="NCBI Taxonomy" id="2849501"/>
    <lineage>
        <taxon>Bacteria</taxon>
        <taxon>Bacillati</taxon>
        <taxon>Actinomycetota</taxon>
        <taxon>Actinomycetes</taxon>
        <taxon>Propionibacteriales</taxon>
        <taxon>Nocardioidaceae</taxon>
        <taxon>Nocardioides</taxon>
    </lineage>
</organism>
<dbReference type="AlphaFoldDB" id="A0A975Y1I2"/>
<feature type="transmembrane region" description="Helical" evidence="2">
    <location>
        <begin position="157"/>
        <end position="179"/>
    </location>
</feature>
<keyword evidence="4" id="KW-1185">Reference proteome</keyword>
<evidence type="ECO:0000313" key="4">
    <source>
        <dbReference type="Proteomes" id="UP000683575"/>
    </source>
</evidence>
<dbReference type="EMBL" id="CP077062">
    <property type="protein sequence ID" value="QWZ09548.1"/>
    <property type="molecule type" value="Genomic_DNA"/>
</dbReference>